<organism evidence="1 2">
    <name type="scientific">Pedobacter mendelii</name>
    <dbReference type="NCBI Taxonomy" id="1908240"/>
    <lineage>
        <taxon>Bacteria</taxon>
        <taxon>Pseudomonadati</taxon>
        <taxon>Bacteroidota</taxon>
        <taxon>Sphingobacteriia</taxon>
        <taxon>Sphingobacteriales</taxon>
        <taxon>Sphingobacteriaceae</taxon>
        <taxon>Pedobacter</taxon>
    </lineage>
</organism>
<dbReference type="Proteomes" id="UP000645390">
    <property type="component" value="Unassembled WGS sequence"/>
</dbReference>
<evidence type="ECO:0000313" key="1">
    <source>
        <dbReference type="EMBL" id="GGI28905.1"/>
    </source>
</evidence>
<keyword evidence="2" id="KW-1185">Reference proteome</keyword>
<comment type="caution">
    <text evidence="1">The sequence shown here is derived from an EMBL/GenBank/DDBJ whole genome shotgun (WGS) entry which is preliminary data.</text>
</comment>
<reference evidence="2" key="1">
    <citation type="journal article" date="2019" name="Int. J. Syst. Evol. Microbiol.">
        <title>The Global Catalogue of Microorganisms (GCM) 10K type strain sequencing project: providing services to taxonomists for standard genome sequencing and annotation.</title>
        <authorList>
            <consortium name="The Broad Institute Genomics Platform"/>
            <consortium name="The Broad Institute Genome Sequencing Center for Infectious Disease"/>
            <person name="Wu L."/>
            <person name="Ma J."/>
        </authorList>
    </citation>
    <scope>NUCLEOTIDE SEQUENCE [LARGE SCALE GENOMIC DNA]</scope>
    <source>
        <strain evidence="2">CCM 8939</strain>
    </source>
</reference>
<gene>
    <name evidence="1" type="ORF">GCM10008119_34980</name>
</gene>
<dbReference type="EMBL" id="BMDJ01000012">
    <property type="protein sequence ID" value="GGI28905.1"/>
    <property type="molecule type" value="Genomic_DNA"/>
</dbReference>
<evidence type="ECO:0000313" key="2">
    <source>
        <dbReference type="Proteomes" id="UP000645390"/>
    </source>
</evidence>
<sequence length="141" mass="16434">MIIGKLSNIKVQMYRRDLITAEIQKLAQVLARIMGLKLESKVEDANQLFEETMRVNFSLPLEILENEDASKFEIWLNEIDLSSEKLDSLSEFLYYELGVSNERNTIIAPKLNLIYNTLAGKHKIVHLVNMHRQKIIQQYLN</sequence>
<protein>
    <submittedName>
        <fullName evidence="1">Uncharacterized protein</fullName>
    </submittedName>
</protein>
<accession>A0ABQ2BNJ5</accession>
<proteinExistence type="predicted"/>
<name>A0ABQ2BNJ5_9SPHI</name>